<dbReference type="EC" id="2.3.1.234" evidence="8"/>
<dbReference type="Gene3D" id="3.30.420.40">
    <property type="match status" value="2"/>
</dbReference>
<evidence type="ECO:0000256" key="1">
    <source>
        <dbReference type="ARBA" id="ARBA00022490"/>
    </source>
</evidence>
<comment type="subcellular location">
    <subcellularLocation>
        <location evidence="8">Cytoplasm</location>
    </subcellularLocation>
</comment>
<keyword evidence="6 8" id="KW-0012">Acyltransferase</keyword>
<dbReference type="PANTHER" id="PTHR11735:SF6">
    <property type="entry name" value="TRNA N6-ADENOSINE THREONYLCARBAMOYLTRANSFERASE, MITOCHONDRIAL"/>
    <property type="match status" value="1"/>
</dbReference>
<evidence type="ECO:0000256" key="2">
    <source>
        <dbReference type="ARBA" id="ARBA00022679"/>
    </source>
</evidence>
<keyword evidence="1 8" id="KW-0963">Cytoplasm</keyword>
<dbReference type="EMBL" id="JFHK01000015">
    <property type="protein sequence ID" value="OAA30065.1"/>
    <property type="molecule type" value="Genomic_DNA"/>
</dbReference>
<evidence type="ECO:0000256" key="6">
    <source>
        <dbReference type="ARBA" id="ARBA00023315"/>
    </source>
</evidence>
<dbReference type="InterPro" id="IPR017861">
    <property type="entry name" value="KAE1/TsaD"/>
</dbReference>
<dbReference type="GO" id="GO:0016301">
    <property type="term" value="F:kinase activity"/>
    <property type="evidence" value="ECO:0007669"/>
    <property type="project" value="UniProtKB-KW"/>
</dbReference>
<accession>A0A176K0S5</accession>
<feature type="binding site" evidence="8">
    <location>
        <position position="295"/>
    </location>
    <ligand>
        <name>Fe cation</name>
        <dbReference type="ChEBI" id="CHEBI:24875"/>
    </ligand>
</feature>
<evidence type="ECO:0000313" key="10">
    <source>
        <dbReference type="EMBL" id="OAA30065.1"/>
    </source>
</evidence>
<dbReference type="CDD" id="cd24133">
    <property type="entry name" value="ASKHA_NBD_TsaD_bac"/>
    <property type="match status" value="1"/>
</dbReference>
<comment type="function">
    <text evidence="8">Required for the formation of a threonylcarbamoyl group on adenosine at position 37 (t(6)A37) in tRNAs that read codons beginning with adenine. Is involved in the transfer of the threonylcarbamoyl moiety of threonylcarbamoyl-AMP (TC-AMP) to the N6 group of A37, together with TsaE and TsaB. TsaD likely plays a direct catalytic role in this reaction.</text>
</comment>
<dbReference type="PROSITE" id="PS01016">
    <property type="entry name" value="GLYCOPROTEASE"/>
    <property type="match status" value="1"/>
</dbReference>
<dbReference type="InterPro" id="IPR022450">
    <property type="entry name" value="TsaD"/>
</dbReference>
<reference evidence="10 11" key="1">
    <citation type="submission" date="2014-02" db="EMBL/GenBank/DDBJ databases">
        <title>Kosmotoga genome sequencing.</title>
        <authorList>
            <person name="Pollo S.M."/>
            <person name="Charchuk R."/>
            <person name="Nesbo C.L."/>
        </authorList>
    </citation>
    <scope>NUCLEOTIDE SEQUENCE [LARGE SCALE GENOMIC DNA]</scope>
    <source>
        <strain evidence="10 11">S304</strain>
    </source>
</reference>
<feature type="binding site" evidence="8">
    <location>
        <position position="179"/>
    </location>
    <ligand>
        <name>substrate</name>
    </ligand>
</feature>
<dbReference type="FunFam" id="3.30.420.40:FF:000012">
    <property type="entry name" value="tRNA N6-adenosine threonylcarbamoyltransferase"/>
    <property type="match status" value="1"/>
</dbReference>
<dbReference type="SUPFAM" id="SSF53067">
    <property type="entry name" value="Actin-like ATPase domain"/>
    <property type="match status" value="2"/>
</dbReference>
<evidence type="ECO:0000256" key="4">
    <source>
        <dbReference type="ARBA" id="ARBA00022723"/>
    </source>
</evidence>
<feature type="domain" description="Gcp-like" evidence="9">
    <location>
        <begin position="22"/>
        <end position="301"/>
    </location>
</feature>
<protein>
    <recommendedName>
        <fullName evidence="8">tRNA N6-adenosine threonylcarbamoyltransferase</fullName>
        <ecNumber evidence="8">2.3.1.234</ecNumber>
    </recommendedName>
    <alternativeName>
        <fullName evidence="8">N6-L-threonylcarbamoyladenine synthase</fullName>
        <shortName evidence="8">t(6)A synthase</shortName>
    </alternativeName>
    <alternativeName>
        <fullName evidence="8">t(6)A37 threonylcarbamoyladenosine biosynthesis protein TsaD</fullName>
    </alternativeName>
    <alternativeName>
        <fullName evidence="8">tRNA threonylcarbamoyladenosine biosynthesis protein TsaD</fullName>
    </alternativeName>
</protein>
<dbReference type="HAMAP" id="MF_01445">
    <property type="entry name" value="TsaD"/>
    <property type="match status" value="1"/>
</dbReference>
<dbReference type="OrthoDB" id="9806197at2"/>
<dbReference type="PANTHER" id="PTHR11735">
    <property type="entry name" value="TRNA N6-ADENOSINE THREONYLCARBAMOYLTRANSFERASE"/>
    <property type="match status" value="1"/>
</dbReference>
<dbReference type="GO" id="GO:0005506">
    <property type="term" value="F:iron ion binding"/>
    <property type="evidence" value="ECO:0007669"/>
    <property type="project" value="UniProtKB-UniRule"/>
</dbReference>
<keyword evidence="2 8" id="KW-0808">Transferase</keyword>
<organism evidence="10 11">
    <name type="scientific">Kosmotoga arenicorallina S304</name>
    <dbReference type="NCBI Taxonomy" id="1453497"/>
    <lineage>
        <taxon>Bacteria</taxon>
        <taxon>Thermotogati</taxon>
        <taxon>Thermotogota</taxon>
        <taxon>Thermotogae</taxon>
        <taxon>Kosmotogales</taxon>
        <taxon>Kosmotogaceae</taxon>
        <taxon>Kosmotoga</taxon>
    </lineage>
</organism>
<dbReference type="Pfam" id="PF00814">
    <property type="entry name" value="TsaD"/>
    <property type="match status" value="1"/>
</dbReference>
<dbReference type="NCBIfam" id="TIGR00329">
    <property type="entry name" value="gcp_kae1"/>
    <property type="match status" value="1"/>
</dbReference>
<feature type="binding site" evidence="8">
    <location>
        <position position="166"/>
    </location>
    <ligand>
        <name>substrate</name>
    </ligand>
</feature>
<evidence type="ECO:0000259" key="9">
    <source>
        <dbReference type="Pfam" id="PF00814"/>
    </source>
</evidence>
<proteinExistence type="inferred from homology"/>
<dbReference type="STRING" id="1453497.AT15_00700"/>
<dbReference type="AlphaFoldDB" id="A0A176K0S5"/>
<feature type="binding site" evidence="8">
    <location>
        <begin position="133"/>
        <end position="137"/>
    </location>
    <ligand>
        <name>substrate</name>
    </ligand>
</feature>
<dbReference type="Proteomes" id="UP000077339">
    <property type="component" value="Unassembled WGS sequence"/>
</dbReference>
<dbReference type="GO" id="GO:0061711">
    <property type="term" value="F:tRNA N(6)-L-threonylcarbamoyladenine synthase activity"/>
    <property type="evidence" value="ECO:0007669"/>
    <property type="project" value="UniProtKB-EC"/>
</dbReference>
<keyword evidence="4 8" id="KW-0479">Metal-binding</keyword>
<evidence type="ECO:0000313" key="11">
    <source>
        <dbReference type="Proteomes" id="UP000077339"/>
    </source>
</evidence>
<gene>
    <name evidence="8" type="primary">tsaD</name>
    <name evidence="10" type="ORF">AT15_00700</name>
</gene>
<evidence type="ECO:0000256" key="7">
    <source>
        <dbReference type="ARBA" id="ARBA00048117"/>
    </source>
</evidence>
<keyword evidence="10" id="KW-0418">Kinase</keyword>
<feature type="binding site" evidence="8">
    <location>
        <position position="110"/>
    </location>
    <ligand>
        <name>Fe cation</name>
        <dbReference type="ChEBI" id="CHEBI:24875"/>
    </ligand>
</feature>
<dbReference type="InterPro" id="IPR000905">
    <property type="entry name" value="Gcp-like_dom"/>
</dbReference>
<comment type="caution">
    <text evidence="10">The sequence shown here is derived from an EMBL/GenBank/DDBJ whole genome shotgun (WGS) entry which is preliminary data.</text>
</comment>
<feature type="binding site" evidence="8">
    <location>
        <position position="183"/>
    </location>
    <ligand>
        <name>substrate</name>
    </ligand>
</feature>
<dbReference type="GO" id="GO:0005737">
    <property type="term" value="C:cytoplasm"/>
    <property type="evidence" value="ECO:0007669"/>
    <property type="project" value="UniProtKB-SubCell"/>
</dbReference>
<feature type="binding site" evidence="8">
    <location>
        <position position="268"/>
    </location>
    <ligand>
        <name>substrate</name>
    </ligand>
</feature>
<keyword evidence="11" id="KW-1185">Reference proteome</keyword>
<feature type="binding site" evidence="8">
    <location>
        <position position="114"/>
    </location>
    <ligand>
        <name>Fe cation</name>
        <dbReference type="ChEBI" id="CHEBI:24875"/>
    </ligand>
</feature>
<comment type="cofactor">
    <cofactor evidence="8">
        <name>Fe(2+)</name>
        <dbReference type="ChEBI" id="CHEBI:29033"/>
    </cofactor>
    <text evidence="8">Binds 1 Fe(2+) ion per subunit.</text>
</comment>
<comment type="catalytic activity">
    <reaction evidence="7 8">
        <text>L-threonylcarbamoyladenylate + adenosine(37) in tRNA = N(6)-L-threonylcarbamoyladenosine(37) in tRNA + AMP + H(+)</text>
        <dbReference type="Rhea" id="RHEA:37059"/>
        <dbReference type="Rhea" id="RHEA-COMP:10162"/>
        <dbReference type="Rhea" id="RHEA-COMP:10163"/>
        <dbReference type="ChEBI" id="CHEBI:15378"/>
        <dbReference type="ChEBI" id="CHEBI:73682"/>
        <dbReference type="ChEBI" id="CHEBI:74411"/>
        <dbReference type="ChEBI" id="CHEBI:74418"/>
        <dbReference type="ChEBI" id="CHEBI:456215"/>
        <dbReference type="EC" id="2.3.1.234"/>
    </reaction>
</comment>
<dbReference type="GO" id="GO:0002949">
    <property type="term" value="P:tRNA threonylcarbamoyladenosine modification"/>
    <property type="evidence" value="ECO:0007669"/>
    <property type="project" value="UniProtKB-UniRule"/>
</dbReference>
<dbReference type="NCBIfam" id="TIGR03723">
    <property type="entry name" value="T6A_TsaD_YgjD"/>
    <property type="match status" value="1"/>
</dbReference>
<dbReference type="InterPro" id="IPR017860">
    <property type="entry name" value="Peptidase_M22_CS"/>
</dbReference>
<evidence type="ECO:0000256" key="8">
    <source>
        <dbReference type="HAMAP-Rule" id="MF_01445"/>
    </source>
</evidence>
<sequence length="326" mass="35387">MKVLAIESSCDETAIAIVDEGKLISNVLASQIKIHQKFGGVVPELAARHHLSNIVPLVDEAFERAGISIEEIDVFAATYGPGLVGSLLVGLSFAKGLALALNKPFVAVNHLHGHLYANMITFPKLSPPFLMLLVSGGHTELFNVNSWDSFERVGKTRDDAAGEAFDKVARLLGLSYPGGPEIEKLAKKGEVKYSFPRSLREKGNYDFSFSGLKTSVLYFIKKNPGAKKEDIAASFQAAVVDSLLSKTFAAAEKYRLKDIVFAGGVAANSYLREKAGRLSEGKYSIYFPPIEFCTDNAAMIAMAAYHKAKRGEFSPLGTNAIPYLKF</sequence>
<keyword evidence="5 8" id="KW-0408">Iron</keyword>
<keyword evidence="3 8" id="KW-0819">tRNA processing</keyword>
<name>A0A176K0S5_9BACT</name>
<comment type="similarity">
    <text evidence="8">Belongs to the KAE1 / TsaD family.</text>
</comment>
<dbReference type="RefSeq" id="WP_068347711.1">
    <property type="nucleotide sequence ID" value="NZ_JFHK01000015.1"/>
</dbReference>
<evidence type="ECO:0000256" key="5">
    <source>
        <dbReference type="ARBA" id="ARBA00023004"/>
    </source>
</evidence>
<evidence type="ECO:0000256" key="3">
    <source>
        <dbReference type="ARBA" id="ARBA00022694"/>
    </source>
</evidence>
<dbReference type="InterPro" id="IPR043129">
    <property type="entry name" value="ATPase_NBD"/>
</dbReference>
<dbReference type="PRINTS" id="PR00789">
    <property type="entry name" value="OSIALOPTASE"/>
</dbReference>
<dbReference type="FunFam" id="3.30.420.40:FF:000040">
    <property type="entry name" value="tRNA N6-adenosine threonylcarbamoyltransferase"/>
    <property type="match status" value="1"/>
</dbReference>
<dbReference type="PATRIC" id="fig|1453497.3.peg.151"/>